<protein>
    <submittedName>
        <fullName evidence="2">Uncharacterized protein</fullName>
    </submittedName>
</protein>
<dbReference type="EMBL" id="JANPWB010000001">
    <property type="protein sequence ID" value="KAJ1214257.1"/>
    <property type="molecule type" value="Genomic_DNA"/>
</dbReference>
<dbReference type="AlphaFoldDB" id="A0AAV7WN19"/>
<sequence>MLCQERGLIVDRKASEVDLQIALQAYEEVKWQQAVTEENDPERDLGLNEDEDQDPEANPELKEKKTCHQEASQDA</sequence>
<evidence type="ECO:0000313" key="3">
    <source>
        <dbReference type="Proteomes" id="UP001066276"/>
    </source>
</evidence>
<feature type="region of interest" description="Disordered" evidence="1">
    <location>
        <begin position="33"/>
        <end position="75"/>
    </location>
</feature>
<name>A0AAV7WN19_PLEWA</name>
<feature type="compositionally biased region" description="Basic and acidic residues" evidence="1">
    <location>
        <begin position="59"/>
        <end position="68"/>
    </location>
</feature>
<evidence type="ECO:0000313" key="2">
    <source>
        <dbReference type="EMBL" id="KAJ1214257.1"/>
    </source>
</evidence>
<dbReference type="Proteomes" id="UP001066276">
    <property type="component" value="Chromosome 1_1"/>
</dbReference>
<reference evidence="2" key="1">
    <citation type="journal article" date="2022" name="bioRxiv">
        <title>Sequencing and chromosome-scale assembly of the giantPleurodeles waltlgenome.</title>
        <authorList>
            <person name="Brown T."/>
            <person name="Elewa A."/>
            <person name="Iarovenko S."/>
            <person name="Subramanian E."/>
            <person name="Araus A.J."/>
            <person name="Petzold A."/>
            <person name="Susuki M."/>
            <person name="Suzuki K.-i.T."/>
            <person name="Hayashi T."/>
            <person name="Toyoda A."/>
            <person name="Oliveira C."/>
            <person name="Osipova E."/>
            <person name="Leigh N.D."/>
            <person name="Simon A."/>
            <person name="Yun M.H."/>
        </authorList>
    </citation>
    <scope>NUCLEOTIDE SEQUENCE</scope>
    <source>
        <strain evidence="2">20211129_DDA</strain>
        <tissue evidence="2">Liver</tissue>
    </source>
</reference>
<keyword evidence="3" id="KW-1185">Reference proteome</keyword>
<proteinExistence type="predicted"/>
<comment type="caution">
    <text evidence="2">The sequence shown here is derived from an EMBL/GenBank/DDBJ whole genome shotgun (WGS) entry which is preliminary data.</text>
</comment>
<evidence type="ECO:0000256" key="1">
    <source>
        <dbReference type="SAM" id="MobiDB-lite"/>
    </source>
</evidence>
<gene>
    <name evidence="2" type="ORF">NDU88_001882</name>
</gene>
<organism evidence="2 3">
    <name type="scientific">Pleurodeles waltl</name>
    <name type="common">Iberian ribbed newt</name>
    <dbReference type="NCBI Taxonomy" id="8319"/>
    <lineage>
        <taxon>Eukaryota</taxon>
        <taxon>Metazoa</taxon>
        <taxon>Chordata</taxon>
        <taxon>Craniata</taxon>
        <taxon>Vertebrata</taxon>
        <taxon>Euteleostomi</taxon>
        <taxon>Amphibia</taxon>
        <taxon>Batrachia</taxon>
        <taxon>Caudata</taxon>
        <taxon>Salamandroidea</taxon>
        <taxon>Salamandridae</taxon>
        <taxon>Pleurodelinae</taxon>
        <taxon>Pleurodeles</taxon>
    </lineage>
</organism>
<accession>A0AAV7WN19</accession>
<feature type="compositionally biased region" description="Acidic residues" evidence="1">
    <location>
        <begin position="37"/>
        <end position="57"/>
    </location>
</feature>